<evidence type="ECO:0000256" key="1">
    <source>
        <dbReference type="ARBA" id="ARBA00001941"/>
    </source>
</evidence>
<dbReference type="PANTHER" id="PTHR34448">
    <property type="entry name" value="AMINOPEPTIDASE"/>
    <property type="match status" value="1"/>
</dbReference>
<dbReference type="Pfam" id="PF02073">
    <property type="entry name" value="Peptidase_M29"/>
    <property type="match status" value="1"/>
</dbReference>
<comment type="similarity">
    <text evidence="4">Belongs to the peptidase M29 family.</text>
</comment>
<evidence type="ECO:0000256" key="3">
    <source>
        <dbReference type="ARBA" id="ARBA00001947"/>
    </source>
</evidence>
<evidence type="ECO:0000256" key="2">
    <source>
        <dbReference type="ARBA" id="ARBA00001946"/>
    </source>
</evidence>
<evidence type="ECO:0000256" key="5">
    <source>
        <dbReference type="ARBA" id="ARBA00022438"/>
    </source>
</evidence>
<keyword evidence="11" id="KW-1185">Reference proteome</keyword>
<keyword evidence="7" id="KW-0479">Metal-binding</keyword>
<feature type="non-terminal residue" evidence="10">
    <location>
        <position position="131"/>
    </location>
</feature>
<dbReference type="InterPro" id="IPR000787">
    <property type="entry name" value="Peptidase_M29"/>
</dbReference>
<evidence type="ECO:0000256" key="9">
    <source>
        <dbReference type="ARBA" id="ARBA00023049"/>
    </source>
</evidence>
<keyword evidence="9" id="KW-0482">Metalloprotease</keyword>
<proteinExistence type="inferred from homology"/>
<comment type="cofactor">
    <cofactor evidence="3">
        <name>Zn(2+)</name>
        <dbReference type="ChEBI" id="CHEBI:29105"/>
    </cofactor>
</comment>
<reference evidence="10 11" key="1">
    <citation type="submission" date="2019-10" db="EMBL/GenBank/DDBJ databases">
        <title>Comparative genomics of sulfur disproportionating microorganisms.</title>
        <authorList>
            <person name="Ward L.M."/>
            <person name="Bertran E."/>
            <person name="Johnston D."/>
        </authorList>
    </citation>
    <scope>NUCLEOTIDE SEQUENCE [LARGE SCALE GENOMIC DNA]</scope>
    <source>
        <strain evidence="10 11">DSM 14055</strain>
    </source>
</reference>
<evidence type="ECO:0000256" key="7">
    <source>
        <dbReference type="ARBA" id="ARBA00022723"/>
    </source>
</evidence>
<comment type="caution">
    <text evidence="10">The sequence shown here is derived from an EMBL/GenBank/DDBJ whole genome shotgun (WGS) entry which is preliminary data.</text>
</comment>
<feature type="non-terminal residue" evidence="10">
    <location>
        <position position="1"/>
    </location>
</feature>
<dbReference type="AlphaFoldDB" id="A0A6N7IYE2"/>
<gene>
    <name evidence="10" type="ORF">GFC01_18385</name>
</gene>
<dbReference type="Proteomes" id="UP000441717">
    <property type="component" value="Unassembled WGS sequence"/>
</dbReference>
<protein>
    <submittedName>
        <fullName evidence="10">Aminopeptidase</fullName>
    </submittedName>
</protein>
<dbReference type="PANTHER" id="PTHR34448:SF3">
    <property type="entry name" value="AMINOPEPTIDASE AMPS"/>
    <property type="match status" value="1"/>
</dbReference>
<sequence>FITILSESPDLLRGIDSKKIAAQQKAAGSALHTYRQYVQSDKVAWTVVGAASKEWAKKIFPDHTDEEAVTLLWDQIFKVARADQADPVEAWKKHDASLNEKVKILNERHYHKLHYEAPGTDLTIELPEQHI</sequence>
<name>A0A6N7IYE2_9FIRM</name>
<dbReference type="GO" id="GO:0004177">
    <property type="term" value="F:aminopeptidase activity"/>
    <property type="evidence" value="ECO:0007669"/>
    <property type="project" value="UniProtKB-KW"/>
</dbReference>
<keyword evidence="5 10" id="KW-0031">Aminopeptidase</keyword>
<dbReference type="GO" id="GO:0046872">
    <property type="term" value="F:metal ion binding"/>
    <property type="evidence" value="ECO:0007669"/>
    <property type="project" value="UniProtKB-KW"/>
</dbReference>
<keyword evidence="6" id="KW-0645">Protease</keyword>
<dbReference type="RefSeq" id="WP_194175054.1">
    <property type="nucleotide sequence ID" value="NZ_WHYR01000251.1"/>
</dbReference>
<evidence type="ECO:0000256" key="8">
    <source>
        <dbReference type="ARBA" id="ARBA00022801"/>
    </source>
</evidence>
<evidence type="ECO:0000313" key="11">
    <source>
        <dbReference type="Proteomes" id="UP000441717"/>
    </source>
</evidence>
<comment type="cofactor">
    <cofactor evidence="1">
        <name>Co(2+)</name>
        <dbReference type="ChEBI" id="CHEBI:48828"/>
    </cofactor>
</comment>
<accession>A0A6N7IYE2</accession>
<keyword evidence="8" id="KW-0378">Hydrolase</keyword>
<evidence type="ECO:0000313" key="10">
    <source>
        <dbReference type="EMBL" id="MQL54178.1"/>
    </source>
</evidence>
<evidence type="ECO:0000256" key="6">
    <source>
        <dbReference type="ARBA" id="ARBA00022670"/>
    </source>
</evidence>
<comment type="cofactor">
    <cofactor evidence="2">
        <name>Mg(2+)</name>
        <dbReference type="ChEBI" id="CHEBI:18420"/>
    </cofactor>
</comment>
<dbReference type="InterPro" id="IPR052170">
    <property type="entry name" value="M29_Exopeptidase"/>
</dbReference>
<organism evidence="10 11">
    <name type="scientific">Desulfofundulus thermobenzoicus</name>
    <dbReference type="NCBI Taxonomy" id="29376"/>
    <lineage>
        <taxon>Bacteria</taxon>
        <taxon>Bacillati</taxon>
        <taxon>Bacillota</taxon>
        <taxon>Clostridia</taxon>
        <taxon>Eubacteriales</taxon>
        <taxon>Peptococcaceae</taxon>
        <taxon>Desulfofundulus</taxon>
    </lineage>
</organism>
<evidence type="ECO:0000256" key="4">
    <source>
        <dbReference type="ARBA" id="ARBA00008236"/>
    </source>
</evidence>
<dbReference type="EMBL" id="WHYR01000251">
    <property type="protein sequence ID" value="MQL54178.1"/>
    <property type="molecule type" value="Genomic_DNA"/>
</dbReference>
<dbReference type="GO" id="GO:0008237">
    <property type="term" value="F:metallopeptidase activity"/>
    <property type="evidence" value="ECO:0007669"/>
    <property type="project" value="UniProtKB-KW"/>
</dbReference>
<dbReference type="Gene3D" id="3.40.1830.10">
    <property type="entry name" value="Thermophilic metalloprotease (M29)"/>
    <property type="match status" value="1"/>
</dbReference>
<dbReference type="InterPro" id="IPR035097">
    <property type="entry name" value="M29_N-terminal"/>
</dbReference>
<dbReference type="SUPFAM" id="SSF144052">
    <property type="entry name" value="Thermophilic metalloprotease-like"/>
    <property type="match status" value="1"/>
</dbReference>
<dbReference type="GO" id="GO:0006508">
    <property type="term" value="P:proteolysis"/>
    <property type="evidence" value="ECO:0007669"/>
    <property type="project" value="UniProtKB-KW"/>
</dbReference>